<dbReference type="GO" id="GO:0005524">
    <property type="term" value="F:ATP binding"/>
    <property type="evidence" value="ECO:0007669"/>
    <property type="project" value="UniProtKB-UniRule"/>
</dbReference>
<evidence type="ECO:0000256" key="2">
    <source>
        <dbReference type="ARBA" id="ARBA00022679"/>
    </source>
</evidence>
<organism evidence="8 9">
    <name type="scientific">Cuscuta australis</name>
    <dbReference type="NCBI Taxonomy" id="267555"/>
    <lineage>
        <taxon>Eukaryota</taxon>
        <taxon>Viridiplantae</taxon>
        <taxon>Streptophyta</taxon>
        <taxon>Embryophyta</taxon>
        <taxon>Tracheophyta</taxon>
        <taxon>Spermatophyta</taxon>
        <taxon>Magnoliopsida</taxon>
        <taxon>eudicotyledons</taxon>
        <taxon>Gunneridae</taxon>
        <taxon>Pentapetalae</taxon>
        <taxon>asterids</taxon>
        <taxon>lamiids</taxon>
        <taxon>Solanales</taxon>
        <taxon>Convolvulaceae</taxon>
        <taxon>Cuscuteae</taxon>
        <taxon>Cuscuta</taxon>
        <taxon>Cuscuta subgen. Grammica</taxon>
        <taxon>Cuscuta sect. Cleistogrammica</taxon>
    </lineage>
</organism>
<dbReference type="PANTHER" id="PTHR47983">
    <property type="entry name" value="PTO-INTERACTING PROTEIN 1-LIKE"/>
    <property type="match status" value="1"/>
</dbReference>
<feature type="binding site" evidence="6">
    <location>
        <position position="96"/>
    </location>
    <ligand>
        <name>ATP</name>
        <dbReference type="ChEBI" id="CHEBI:30616"/>
    </ligand>
</feature>
<dbReference type="InterPro" id="IPR020635">
    <property type="entry name" value="Tyr_kinase_cat_dom"/>
</dbReference>
<dbReference type="AlphaFoldDB" id="A0A328DWZ3"/>
<dbReference type="PROSITE" id="PS00107">
    <property type="entry name" value="PROTEIN_KINASE_ATP"/>
    <property type="match status" value="1"/>
</dbReference>
<keyword evidence="5 6" id="KW-0067">ATP-binding</keyword>
<reference evidence="8 9" key="1">
    <citation type="submission" date="2018-06" db="EMBL/GenBank/DDBJ databases">
        <title>The Genome of Cuscuta australis (Dodder) Provides Insight into the Evolution of Plant Parasitism.</title>
        <authorList>
            <person name="Liu H."/>
        </authorList>
    </citation>
    <scope>NUCLEOTIDE SEQUENCE [LARGE SCALE GENOMIC DNA]</scope>
    <source>
        <strain evidence="9">cv. Yunnan</strain>
        <tissue evidence="8">Vines</tissue>
    </source>
</reference>
<dbReference type="PROSITE" id="PS50011">
    <property type="entry name" value="PROTEIN_KINASE_DOM"/>
    <property type="match status" value="1"/>
</dbReference>
<dbReference type="InterPro" id="IPR017441">
    <property type="entry name" value="Protein_kinase_ATP_BS"/>
</dbReference>
<dbReference type="InterPro" id="IPR000719">
    <property type="entry name" value="Prot_kinase_dom"/>
</dbReference>
<dbReference type="PROSITE" id="PS00109">
    <property type="entry name" value="PROTEIN_KINASE_TYR"/>
    <property type="match status" value="1"/>
</dbReference>
<keyword evidence="9" id="KW-1185">Reference proteome</keyword>
<dbReference type="InterPro" id="IPR011009">
    <property type="entry name" value="Kinase-like_dom_sf"/>
</dbReference>
<keyword evidence="2" id="KW-0808">Transferase</keyword>
<evidence type="ECO:0000256" key="5">
    <source>
        <dbReference type="ARBA" id="ARBA00022840"/>
    </source>
</evidence>
<dbReference type="Gene3D" id="1.10.510.10">
    <property type="entry name" value="Transferase(Phosphotransferase) domain 1"/>
    <property type="match status" value="1"/>
</dbReference>
<feature type="domain" description="Protein kinase" evidence="7">
    <location>
        <begin position="67"/>
        <end position="280"/>
    </location>
</feature>
<evidence type="ECO:0000259" key="7">
    <source>
        <dbReference type="PROSITE" id="PS50011"/>
    </source>
</evidence>
<gene>
    <name evidence="8" type="ORF">DM860_007896</name>
</gene>
<proteinExistence type="predicted"/>
<evidence type="ECO:0000313" key="9">
    <source>
        <dbReference type="Proteomes" id="UP000249390"/>
    </source>
</evidence>
<keyword evidence="3 6" id="KW-0547">Nucleotide-binding</keyword>
<dbReference type="Pfam" id="PF07714">
    <property type="entry name" value="PK_Tyr_Ser-Thr"/>
    <property type="match status" value="1"/>
</dbReference>
<dbReference type="InterPro" id="IPR008266">
    <property type="entry name" value="Tyr_kinase_AS"/>
</dbReference>
<dbReference type="PANTHER" id="PTHR47983:SF7">
    <property type="entry name" value="PROTEIN KINASE SUPERFAMILY PROTEIN"/>
    <property type="match status" value="1"/>
</dbReference>
<sequence length="280" mass="31389">MRKWLCCNCVVEEPYPSNENEAHKNPWNHVDGSKAPAPAKNEVQKAMPTIEVPKLSLDEIKEKTDNFGSRALIGEGSYGRVYFAKLDNGKTVAVKKLDVSSKQESDVEFLIKNLDFGIEMLVPKHYLSFFPKVACHSIIFTCLCQVSTVSRLKHENLVELLGYSSVEGNLRVLAYEFATMGSLHDILHGRKGVQGAQPGPVLDWMQRVRIAVDAARGLEYLHEKVQPPIIHRDIRSSNVLLFEDFKAKIADFNLSNQAPDMAARLHSTRVLGTFGYHAPE</sequence>
<accession>A0A328DWZ3</accession>
<dbReference type="GO" id="GO:0004713">
    <property type="term" value="F:protein tyrosine kinase activity"/>
    <property type="evidence" value="ECO:0007669"/>
    <property type="project" value="InterPro"/>
</dbReference>
<dbReference type="SMART" id="SM00219">
    <property type="entry name" value="TyrKc"/>
    <property type="match status" value="1"/>
</dbReference>
<dbReference type="FunFam" id="1.10.510.10:FF:000881">
    <property type="entry name" value="PTI1-like tyrosine-protein kinase 3 isoform X2"/>
    <property type="match status" value="1"/>
</dbReference>
<dbReference type="InterPro" id="IPR052101">
    <property type="entry name" value="Plant_StressResp_Kinase"/>
</dbReference>
<evidence type="ECO:0000256" key="3">
    <source>
        <dbReference type="ARBA" id="ARBA00022741"/>
    </source>
</evidence>
<keyword evidence="4" id="KW-0418">Kinase</keyword>
<dbReference type="Gene3D" id="3.30.200.20">
    <property type="entry name" value="Phosphorylase Kinase, domain 1"/>
    <property type="match status" value="1"/>
</dbReference>
<dbReference type="SUPFAM" id="SSF56112">
    <property type="entry name" value="Protein kinase-like (PK-like)"/>
    <property type="match status" value="1"/>
</dbReference>
<evidence type="ECO:0000256" key="1">
    <source>
        <dbReference type="ARBA" id="ARBA00022553"/>
    </source>
</evidence>
<evidence type="ECO:0000313" key="8">
    <source>
        <dbReference type="EMBL" id="RAL50222.1"/>
    </source>
</evidence>
<evidence type="ECO:0000256" key="4">
    <source>
        <dbReference type="ARBA" id="ARBA00022777"/>
    </source>
</evidence>
<protein>
    <recommendedName>
        <fullName evidence="7">Protein kinase domain-containing protein</fullName>
    </recommendedName>
</protein>
<dbReference type="EMBL" id="NQVE01000067">
    <property type="protein sequence ID" value="RAL50222.1"/>
    <property type="molecule type" value="Genomic_DNA"/>
</dbReference>
<dbReference type="Proteomes" id="UP000249390">
    <property type="component" value="Unassembled WGS sequence"/>
</dbReference>
<dbReference type="InterPro" id="IPR001245">
    <property type="entry name" value="Ser-Thr/Tyr_kinase_cat_dom"/>
</dbReference>
<name>A0A328DWZ3_9ASTE</name>
<comment type="caution">
    <text evidence="8">The sequence shown here is derived from an EMBL/GenBank/DDBJ whole genome shotgun (WGS) entry which is preliminary data.</text>
</comment>
<evidence type="ECO:0000256" key="6">
    <source>
        <dbReference type="PROSITE-ProRule" id="PRU10141"/>
    </source>
</evidence>
<keyword evidence="1" id="KW-0597">Phosphoprotein</keyword>